<dbReference type="PANTHER" id="PTHR45835:SF99">
    <property type="entry name" value="CHROMO DOMAIN-CONTAINING PROTEIN-RELATED"/>
    <property type="match status" value="1"/>
</dbReference>
<dbReference type="GO" id="GO:0015074">
    <property type="term" value="P:DNA integration"/>
    <property type="evidence" value="ECO:0007669"/>
    <property type="project" value="InterPro"/>
</dbReference>
<dbReference type="AlphaFoldDB" id="A0A5A7VPH6"/>
<dbReference type="InterPro" id="IPR001584">
    <property type="entry name" value="Integrase_cat-core"/>
</dbReference>
<dbReference type="SUPFAM" id="SSF52490">
    <property type="entry name" value="Tubulin nucleotide-binding domain-like"/>
    <property type="match status" value="1"/>
</dbReference>
<feature type="domain" description="Integrase catalytic" evidence="1">
    <location>
        <begin position="1"/>
        <end position="150"/>
    </location>
</feature>
<organism evidence="2 3">
    <name type="scientific">Cucumis melo var. makuwa</name>
    <name type="common">Oriental melon</name>
    <dbReference type="NCBI Taxonomy" id="1194695"/>
    <lineage>
        <taxon>Eukaryota</taxon>
        <taxon>Viridiplantae</taxon>
        <taxon>Streptophyta</taxon>
        <taxon>Embryophyta</taxon>
        <taxon>Tracheophyta</taxon>
        <taxon>Spermatophyta</taxon>
        <taxon>Magnoliopsida</taxon>
        <taxon>eudicotyledons</taxon>
        <taxon>Gunneridae</taxon>
        <taxon>Pentapetalae</taxon>
        <taxon>rosids</taxon>
        <taxon>fabids</taxon>
        <taxon>Cucurbitales</taxon>
        <taxon>Cucurbitaceae</taxon>
        <taxon>Benincaseae</taxon>
        <taxon>Cucumis</taxon>
    </lineage>
</organism>
<dbReference type="Pfam" id="PF24626">
    <property type="entry name" value="SH3_Tf2-1"/>
    <property type="match status" value="1"/>
</dbReference>
<dbReference type="PROSITE" id="PS50994">
    <property type="entry name" value="INTEGRASE"/>
    <property type="match status" value="1"/>
</dbReference>
<dbReference type="InterPro" id="IPR012337">
    <property type="entry name" value="RNaseH-like_sf"/>
</dbReference>
<gene>
    <name evidence="2" type="ORF">E6C27_scaffold485G00400</name>
</gene>
<dbReference type="Gene3D" id="3.30.420.10">
    <property type="entry name" value="Ribonuclease H-like superfamily/Ribonuclease H"/>
    <property type="match status" value="1"/>
</dbReference>
<sequence length="546" mass="63565">MDFVEGLPKSGGFEVILVVVDRLSKYGHFLPLKHPFTAKLVAELFVKEVVRLHGFPLSIVLDRDKIFLSHFWTELFRLSGTKLNRSTAYHLQFDGQTEVVNGGVETYLRCFCNEKPKEWVRWLPWAEYWYNTIFQRAIGMTPFQVVYDRQPPAIMSYGSTLSKNSTVEEMLQQRDAILITLREHLRLAQEQMKVYADCKRRNVEYCVEKVGFVAYRLELPDSTKIHPVFHVSQLRKLVGQHENLQPTIQFVNENYEWKSNPEEAVEYQKTVAGQWEVLVSWEGLPKHEATWESYDEMQLSYPTFHLEDKVVSAGYGFDYFAAVDMLRTIRSANGFTVTIVLKPFSFEGKRRQDEVVKHLVGRLKEHTSFLIDIDTDRLLEKDLVTLDDAVRSANNAVLLAINSMSIVKSEMIIKFVDEPQNDLKELGAMDVMETDYEDYWLKKHRTPIRDMIAAEATESSHEGARLQKSFENRMLLQNRLRRTLYTLPKELLREGERLPTEGQTYCSKVLESRMQWKLSSYHLLFRNGYLTPSMAILNPAIHKLLV</sequence>
<dbReference type="Gene3D" id="2.40.50.40">
    <property type="match status" value="1"/>
</dbReference>
<reference evidence="2 3" key="1">
    <citation type="submission" date="2019-08" db="EMBL/GenBank/DDBJ databases">
        <title>Draft genome sequences of two oriental melons (Cucumis melo L. var makuwa).</title>
        <authorList>
            <person name="Kwon S.-Y."/>
        </authorList>
    </citation>
    <scope>NUCLEOTIDE SEQUENCE [LARGE SCALE GENOMIC DNA]</scope>
    <source>
        <strain evidence="3">cv. SW 3</strain>
        <tissue evidence="2">Leaf</tissue>
    </source>
</reference>
<dbReference type="InterPro" id="IPR036525">
    <property type="entry name" value="Tubulin/FtsZ_GTPase_sf"/>
</dbReference>
<evidence type="ECO:0000313" key="3">
    <source>
        <dbReference type="Proteomes" id="UP000321393"/>
    </source>
</evidence>
<proteinExistence type="predicted"/>
<name>A0A5A7VPH6_CUCMM</name>
<dbReference type="InterPro" id="IPR056924">
    <property type="entry name" value="SH3_Tf2-1"/>
</dbReference>
<dbReference type="GO" id="GO:0003676">
    <property type="term" value="F:nucleic acid binding"/>
    <property type="evidence" value="ECO:0007669"/>
    <property type="project" value="InterPro"/>
</dbReference>
<dbReference type="Gene3D" id="3.40.50.1440">
    <property type="entry name" value="Tubulin/FtsZ, GTPase domain"/>
    <property type="match status" value="1"/>
</dbReference>
<evidence type="ECO:0000259" key="1">
    <source>
        <dbReference type="PROSITE" id="PS50994"/>
    </source>
</evidence>
<comment type="caution">
    <text evidence="2">The sequence shown here is derived from an EMBL/GenBank/DDBJ whole genome shotgun (WGS) entry which is preliminary data.</text>
</comment>
<evidence type="ECO:0000313" key="2">
    <source>
        <dbReference type="EMBL" id="KAA0067575.1"/>
    </source>
</evidence>
<accession>A0A5A7VPH6</accession>
<dbReference type="OrthoDB" id="669841at2759"/>
<dbReference type="InterPro" id="IPR016197">
    <property type="entry name" value="Chromo-like_dom_sf"/>
</dbReference>
<dbReference type="Proteomes" id="UP000321393">
    <property type="component" value="Unassembled WGS sequence"/>
</dbReference>
<dbReference type="SUPFAM" id="SSF53098">
    <property type="entry name" value="Ribonuclease H-like"/>
    <property type="match status" value="1"/>
</dbReference>
<dbReference type="EMBL" id="SSTE01000480">
    <property type="protein sequence ID" value="KAA0067575.1"/>
    <property type="molecule type" value="Genomic_DNA"/>
</dbReference>
<dbReference type="PANTHER" id="PTHR45835">
    <property type="entry name" value="YALI0A06105P"/>
    <property type="match status" value="1"/>
</dbReference>
<protein>
    <submittedName>
        <fullName evidence="2">Transposon Ty3-G Gag-Pol polyprotein</fullName>
    </submittedName>
</protein>
<dbReference type="InterPro" id="IPR036397">
    <property type="entry name" value="RNaseH_sf"/>
</dbReference>
<dbReference type="SUPFAM" id="SSF54160">
    <property type="entry name" value="Chromo domain-like"/>
    <property type="match status" value="1"/>
</dbReference>